<proteinExistence type="predicted"/>
<reference evidence="3" key="1">
    <citation type="journal article" date="2019" name="Int. J. Syst. Evol. Microbiol.">
        <title>The Global Catalogue of Microorganisms (GCM) 10K type strain sequencing project: providing services to taxonomists for standard genome sequencing and annotation.</title>
        <authorList>
            <consortium name="The Broad Institute Genomics Platform"/>
            <consortium name="The Broad Institute Genome Sequencing Center for Infectious Disease"/>
            <person name="Wu L."/>
            <person name="Ma J."/>
        </authorList>
    </citation>
    <scope>NUCLEOTIDE SEQUENCE [LARGE SCALE GENOMIC DNA]</scope>
    <source>
        <strain evidence="3">JCM 31290</strain>
    </source>
</reference>
<protein>
    <submittedName>
        <fullName evidence="2">Uncharacterized protein</fullName>
    </submittedName>
</protein>
<organism evidence="2 3">
    <name type="scientific">Streptomyces venetus</name>
    <dbReference type="NCBI Taxonomy" id="1701086"/>
    <lineage>
        <taxon>Bacteria</taxon>
        <taxon>Bacillati</taxon>
        <taxon>Actinomycetota</taxon>
        <taxon>Actinomycetes</taxon>
        <taxon>Kitasatosporales</taxon>
        <taxon>Streptomycetaceae</taxon>
        <taxon>Streptomyces</taxon>
    </lineage>
</organism>
<dbReference type="Proteomes" id="UP001501115">
    <property type="component" value="Unassembled WGS sequence"/>
</dbReference>
<keyword evidence="3" id="KW-1185">Reference proteome</keyword>
<name>A0ABP8G395_9ACTN</name>
<evidence type="ECO:0000313" key="2">
    <source>
        <dbReference type="EMBL" id="GAA4316523.1"/>
    </source>
</evidence>
<accession>A0ABP8G395</accession>
<keyword evidence="1" id="KW-1133">Transmembrane helix</keyword>
<keyword evidence="1" id="KW-0812">Transmembrane</keyword>
<feature type="transmembrane region" description="Helical" evidence="1">
    <location>
        <begin position="20"/>
        <end position="43"/>
    </location>
</feature>
<evidence type="ECO:0000313" key="3">
    <source>
        <dbReference type="Proteomes" id="UP001501115"/>
    </source>
</evidence>
<gene>
    <name evidence="2" type="ORF">GCM10023086_38950</name>
</gene>
<dbReference type="EMBL" id="BAABET010000005">
    <property type="protein sequence ID" value="GAA4316523.1"/>
    <property type="molecule type" value="Genomic_DNA"/>
</dbReference>
<evidence type="ECO:0000256" key="1">
    <source>
        <dbReference type="SAM" id="Phobius"/>
    </source>
</evidence>
<sequence length="70" mass="8202">MSRWLPVELSADVVSLAIAAIPYIGVVPVALLLVVTGIFYPAVWSRDRERRRDARLLAFRILRWLERRRR</sequence>
<keyword evidence="1" id="KW-0472">Membrane</keyword>
<comment type="caution">
    <text evidence="2">The sequence shown here is derived from an EMBL/GenBank/DDBJ whole genome shotgun (WGS) entry which is preliminary data.</text>
</comment>